<dbReference type="PANTHER" id="PTHR44757:SF2">
    <property type="entry name" value="BIOFILM ARCHITECTURE MAINTENANCE PROTEIN MBAA"/>
    <property type="match status" value="1"/>
</dbReference>
<dbReference type="SMART" id="SM00091">
    <property type="entry name" value="PAS"/>
    <property type="match status" value="3"/>
</dbReference>
<dbReference type="RefSeq" id="WP_184197025.1">
    <property type="nucleotide sequence ID" value="NZ_JACHGW010000002.1"/>
</dbReference>
<evidence type="ECO:0000313" key="5">
    <source>
        <dbReference type="Proteomes" id="UP000520814"/>
    </source>
</evidence>
<dbReference type="InterPro" id="IPR052155">
    <property type="entry name" value="Biofilm_reg_signaling"/>
</dbReference>
<dbReference type="InterPro" id="IPR001610">
    <property type="entry name" value="PAC"/>
</dbReference>
<dbReference type="Gene3D" id="3.30.450.20">
    <property type="entry name" value="PAS domain"/>
    <property type="match status" value="3"/>
</dbReference>
<dbReference type="NCBIfam" id="TIGR00254">
    <property type="entry name" value="GGDEF"/>
    <property type="match status" value="1"/>
</dbReference>
<dbReference type="NCBIfam" id="TIGR00229">
    <property type="entry name" value="sensory_box"/>
    <property type="match status" value="2"/>
</dbReference>
<dbReference type="InterPro" id="IPR035965">
    <property type="entry name" value="PAS-like_dom_sf"/>
</dbReference>
<dbReference type="AlphaFoldDB" id="A0A7W9SQK3"/>
<dbReference type="Pfam" id="PF08448">
    <property type="entry name" value="PAS_4"/>
    <property type="match status" value="1"/>
</dbReference>
<dbReference type="InterPro" id="IPR000160">
    <property type="entry name" value="GGDEF_dom"/>
</dbReference>
<dbReference type="Proteomes" id="UP000520814">
    <property type="component" value="Unassembled WGS sequence"/>
</dbReference>
<dbReference type="FunFam" id="3.30.70.270:FF:000001">
    <property type="entry name" value="Diguanylate cyclase domain protein"/>
    <property type="match status" value="1"/>
</dbReference>
<dbReference type="Gene3D" id="2.10.70.100">
    <property type="match status" value="1"/>
</dbReference>
<evidence type="ECO:0000259" key="1">
    <source>
        <dbReference type="PROSITE" id="PS50112"/>
    </source>
</evidence>
<dbReference type="CDD" id="cd00130">
    <property type="entry name" value="PAS"/>
    <property type="match status" value="3"/>
</dbReference>
<feature type="domain" description="PAC" evidence="2">
    <location>
        <begin position="75"/>
        <end position="127"/>
    </location>
</feature>
<dbReference type="SUPFAM" id="SSF55073">
    <property type="entry name" value="Nucleotide cyclase"/>
    <property type="match status" value="1"/>
</dbReference>
<feature type="domain" description="PAS" evidence="1">
    <location>
        <begin position="5"/>
        <end position="72"/>
    </location>
</feature>
<dbReference type="SUPFAM" id="SSF55785">
    <property type="entry name" value="PYP-like sensor domain (PAS domain)"/>
    <property type="match status" value="3"/>
</dbReference>
<reference evidence="4 5" key="1">
    <citation type="submission" date="2020-08" db="EMBL/GenBank/DDBJ databases">
        <title>Genomic Encyclopedia of Type Strains, Phase IV (KMG-IV): sequencing the most valuable type-strain genomes for metagenomic binning, comparative biology and taxonomic classification.</title>
        <authorList>
            <person name="Goeker M."/>
        </authorList>
    </citation>
    <scope>NUCLEOTIDE SEQUENCE [LARGE SCALE GENOMIC DNA]</scope>
    <source>
        <strain evidence="4 5">DSM 23562</strain>
    </source>
</reference>
<dbReference type="InterPro" id="IPR043128">
    <property type="entry name" value="Rev_trsase/Diguanyl_cyclase"/>
</dbReference>
<dbReference type="InterPro" id="IPR013656">
    <property type="entry name" value="PAS_4"/>
</dbReference>
<accession>A0A7W9SQK3</accession>
<dbReference type="InterPro" id="IPR029787">
    <property type="entry name" value="Nucleotide_cyclase"/>
</dbReference>
<evidence type="ECO:0000313" key="4">
    <source>
        <dbReference type="EMBL" id="MBB6051012.1"/>
    </source>
</evidence>
<sequence length="560" mass="62411">MLPARAMVDGMSHLVGLLSPEGYILDANTAALAFCGLTPAQAIGTLLWELPIWLPQERTPIKRLFRQVVSKKQSRHQELEVRRGDGKHVFIDLTLNVLRDDSGAVRGVVGEAYDITEQRRLAHEAQEANRRLAEAQCVAQIGSWEFELATGKITWSDQTFRLFGFDPAAGPPDYAAHLARHHPDDQPLLAAAVQRAMVEGIPYDLSLRVVLDDGRQRWVHCLGRAVRDKTGAIINLVGTSQDITAWKATEQEQLRRERVLTEVLDVMPHLAILVDADGFAHYYNGHFFSFTGLDPATPTAEIHWRQLVHPDDIPIYECAVDSLAECTEPYECELRIRRKDGALRWHLMRTVPIFGGEKEVQRFVVTGTDISTHRAQEEALHHTNSRLEVQATVDALTGVFNRYVLEECLPDAWERAQKEGKALSVVLLDVDHFKSYNDTFGHVCGDQVLRQLGTLLRSTIRTDDTVIRYGGEEFMIVLPHTDSASAQRWAERVRSQIESRVWPKRAITASLGIATWSGTSSPSGDTTEGLSGLIALTDSALYQAKVHRNSVAVAHYGAGG</sequence>
<dbReference type="PROSITE" id="PS50112">
    <property type="entry name" value="PAS"/>
    <property type="match status" value="2"/>
</dbReference>
<dbReference type="PANTHER" id="PTHR44757">
    <property type="entry name" value="DIGUANYLATE CYCLASE DGCP"/>
    <property type="match status" value="1"/>
</dbReference>
<dbReference type="InterPro" id="IPR000014">
    <property type="entry name" value="PAS"/>
</dbReference>
<gene>
    <name evidence="4" type="ORF">HNQ39_002803</name>
</gene>
<feature type="domain" description="PAS" evidence="1">
    <location>
        <begin position="256"/>
        <end position="312"/>
    </location>
</feature>
<dbReference type="PROSITE" id="PS50887">
    <property type="entry name" value="GGDEF"/>
    <property type="match status" value="1"/>
</dbReference>
<dbReference type="Pfam" id="PF08447">
    <property type="entry name" value="PAS_3"/>
    <property type="match status" value="2"/>
</dbReference>
<feature type="domain" description="PAC" evidence="2">
    <location>
        <begin position="203"/>
        <end position="255"/>
    </location>
</feature>
<evidence type="ECO:0000259" key="2">
    <source>
        <dbReference type="PROSITE" id="PS50113"/>
    </source>
</evidence>
<proteinExistence type="predicted"/>
<dbReference type="InterPro" id="IPR000700">
    <property type="entry name" value="PAS-assoc_C"/>
</dbReference>
<keyword evidence="5" id="KW-1185">Reference proteome</keyword>
<feature type="domain" description="GGDEF" evidence="3">
    <location>
        <begin position="421"/>
        <end position="556"/>
    </location>
</feature>
<dbReference type="SMART" id="SM00267">
    <property type="entry name" value="GGDEF"/>
    <property type="match status" value="1"/>
</dbReference>
<dbReference type="EMBL" id="JACHGW010000002">
    <property type="protein sequence ID" value="MBB6051012.1"/>
    <property type="molecule type" value="Genomic_DNA"/>
</dbReference>
<dbReference type="SMART" id="SM00086">
    <property type="entry name" value="PAC"/>
    <property type="match status" value="3"/>
</dbReference>
<feature type="domain" description="PAC" evidence="2">
    <location>
        <begin position="330"/>
        <end position="382"/>
    </location>
</feature>
<comment type="caution">
    <text evidence="4">The sequence shown here is derived from an EMBL/GenBank/DDBJ whole genome shotgun (WGS) entry which is preliminary data.</text>
</comment>
<protein>
    <submittedName>
        <fullName evidence="4">Diguanylate cyclase (GGDEF)-like protein/PAS domain S-box-containing protein</fullName>
    </submittedName>
</protein>
<dbReference type="Pfam" id="PF00990">
    <property type="entry name" value="GGDEF"/>
    <property type="match status" value="1"/>
</dbReference>
<evidence type="ECO:0000259" key="3">
    <source>
        <dbReference type="PROSITE" id="PS50887"/>
    </source>
</evidence>
<organism evidence="4 5">
    <name type="scientific">Armatimonas rosea</name>
    <dbReference type="NCBI Taxonomy" id="685828"/>
    <lineage>
        <taxon>Bacteria</taxon>
        <taxon>Bacillati</taxon>
        <taxon>Armatimonadota</taxon>
        <taxon>Armatimonadia</taxon>
        <taxon>Armatimonadales</taxon>
        <taxon>Armatimonadaceae</taxon>
        <taxon>Armatimonas</taxon>
    </lineage>
</organism>
<dbReference type="Gene3D" id="3.30.70.270">
    <property type="match status" value="1"/>
</dbReference>
<dbReference type="CDD" id="cd01949">
    <property type="entry name" value="GGDEF"/>
    <property type="match status" value="1"/>
</dbReference>
<dbReference type="PROSITE" id="PS50113">
    <property type="entry name" value="PAC"/>
    <property type="match status" value="3"/>
</dbReference>
<name>A0A7W9SQK3_ARMRO</name>
<dbReference type="InterPro" id="IPR013655">
    <property type="entry name" value="PAS_fold_3"/>
</dbReference>